<feature type="region of interest" description="Disordered" evidence="1">
    <location>
        <begin position="103"/>
        <end position="154"/>
    </location>
</feature>
<dbReference type="EMBL" id="QUQM01000013">
    <property type="protein sequence ID" value="KAA8641364.1"/>
    <property type="molecule type" value="Genomic_DNA"/>
</dbReference>
<evidence type="ECO:0000313" key="2">
    <source>
        <dbReference type="EMBL" id="KAA8641364.1"/>
    </source>
</evidence>
<sequence length="154" mass="16868">MAEHAGKPGTGRLEQSARTSALPNKCRACIFVEPCRRKRPLGFVVKRCTVRASYRRPARVLEASQFTQIRVSIGAPVTMCQPFIYEQPLESICFYFAEAKTPGERVPPSIPPPLPLYGAPEQPDTEATASKLRQCRATGDSSLPKTDPAALVPL</sequence>
<dbReference type="GeneID" id="54324668"/>
<evidence type="ECO:0000256" key="1">
    <source>
        <dbReference type="SAM" id="MobiDB-lite"/>
    </source>
</evidence>
<evidence type="ECO:0000313" key="3">
    <source>
        <dbReference type="Proteomes" id="UP000324241"/>
    </source>
</evidence>
<dbReference type="AlphaFoldDB" id="A0A5M9M7Q7"/>
<gene>
    <name evidence="2" type="ORF">ATNIH1004_001966</name>
</gene>
<accession>A0A5M9M7Q7</accession>
<organism evidence="2 3">
    <name type="scientific">Aspergillus tanneri</name>
    <dbReference type="NCBI Taxonomy" id="1220188"/>
    <lineage>
        <taxon>Eukaryota</taxon>
        <taxon>Fungi</taxon>
        <taxon>Dikarya</taxon>
        <taxon>Ascomycota</taxon>
        <taxon>Pezizomycotina</taxon>
        <taxon>Eurotiomycetes</taxon>
        <taxon>Eurotiomycetidae</taxon>
        <taxon>Eurotiales</taxon>
        <taxon>Aspergillaceae</taxon>
        <taxon>Aspergillus</taxon>
        <taxon>Aspergillus subgen. Circumdati</taxon>
    </lineage>
</organism>
<comment type="caution">
    <text evidence="2">The sequence shown here is derived from an EMBL/GenBank/DDBJ whole genome shotgun (WGS) entry which is preliminary data.</text>
</comment>
<dbReference type="RefSeq" id="XP_033420726.1">
    <property type="nucleotide sequence ID" value="XM_033566661.1"/>
</dbReference>
<name>A0A5M9M7Q7_9EURO</name>
<reference evidence="2 3" key="1">
    <citation type="submission" date="2019-08" db="EMBL/GenBank/DDBJ databases">
        <title>The genome sequence of a newly discovered highly antifungal drug resistant Aspergillus species, Aspergillus tanneri NIH 1004.</title>
        <authorList>
            <person name="Mounaud S."/>
            <person name="Singh I."/>
            <person name="Joardar V."/>
            <person name="Pakala S."/>
            <person name="Pakala S."/>
            <person name="Venepally P."/>
            <person name="Chung J.K."/>
            <person name="Losada L."/>
            <person name="Nierman W.C."/>
        </authorList>
    </citation>
    <scope>NUCLEOTIDE SEQUENCE [LARGE SCALE GENOMIC DNA]</scope>
    <source>
        <strain evidence="2 3">NIH1004</strain>
    </source>
</reference>
<proteinExistence type="predicted"/>
<protein>
    <submittedName>
        <fullName evidence="2">Uncharacterized protein</fullName>
    </submittedName>
</protein>
<dbReference type="Proteomes" id="UP000324241">
    <property type="component" value="Unassembled WGS sequence"/>
</dbReference>